<dbReference type="AlphaFoldDB" id="A0A931J554"/>
<dbReference type="Gene3D" id="3.40.190.10">
    <property type="entry name" value="Periplasmic binding protein-like II"/>
    <property type="match status" value="2"/>
</dbReference>
<accession>A0A931J554</accession>
<keyword evidence="2" id="KW-1185">Reference proteome</keyword>
<name>A0A931J554_9BURK</name>
<dbReference type="EMBL" id="JAEDAK010000008">
    <property type="protein sequence ID" value="MBH9577724.1"/>
    <property type="molecule type" value="Genomic_DNA"/>
</dbReference>
<sequence>MRFAIGQTWGPPFVTEGADGRLRGLLIDLVEAIAREAGRPAELHSLPALRVAQALESGAVDLQCPMNPAWWGQPVPDLRRWSAPLLTMRDVLVAAPGTSLDWPGFLRARRLVVGTVHGYLYPPLQADFDAGRLRRDDAPNQAAQLRKLERGRSPVAVVNELVLRAHNRALPAAQRLRVVAVIDEVKTYCLLAPNPRGGIEALRAAIRRATQADRLAPLIGAEP</sequence>
<proteinExistence type="predicted"/>
<reference evidence="1" key="1">
    <citation type="submission" date="2020-12" db="EMBL/GenBank/DDBJ databases">
        <title>The genome sequence of Inhella sp. 1Y17.</title>
        <authorList>
            <person name="Liu Y."/>
        </authorList>
    </citation>
    <scope>NUCLEOTIDE SEQUENCE</scope>
    <source>
        <strain evidence="1">1Y17</strain>
    </source>
</reference>
<evidence type="ECO:0000313" key="2">
    <source>
        <dbReference type="Proteomes" id="UP000613266"/>
    </source>
</evidence>
<evidence type="ECO:0000313" key="1">
    <source>
        <dbReference type="EMBL" id="MBH9577724.1"/>
    </source>
</evidence>
<gene>
    <name evidence="1" type="ORF">I7X39_12510</name>
</gene>
<dbReference type="SUPFAM" id="SSF53850">
    <property type="entry name" value="Periplasmic binding protein-like II"/>
    <property type="match status" value="1"/>
</dbReference>
<protein>
    <submittedName>
        <fullName evidence="1">Transporter substrate-binding domain-containing protein</fullName>
    </submittedName>
</protein>
<comment type="caution">
    <text evidence="1">The sequence shown here is derived from an EMBL/GenBank/DDBJ whole genome shotgun (WGS) entry which is preliminary data.</text>
</comment>
<organism evidence="1 2">
    <name type="scientific">Inhella proteolytica</name>
    <dbReference type="NCBI Taxonomy" id="2795029"/>
    <lineage>
        <taxon>Bacteria</taxon>
        <taxon>Pseudomonadati</taxon>
        <taxon>Pseudomonadota</taxon>
        <taxon>Betaproteobacteria</taxon>
        <taxon>Burkholderiales</taxon>
        <taxon>Sphaerotilaceae</taxon>
        <taxon>Inhella</taxon>
    </lineage>
</organism>
<dbReference type="Proteomes" id="UP000613266">
    <property type="component" value="Unassembled WGS sequence"/>
</dbReference>